<dbReference type="AlphaFoldDB" id="A0A937DDW4"/>
<evidence type="ECO:0000256" key="1">
    <source>
        <dbReference type="ARBA" id="ARBA00023110"/>
    </source>
</evidence>
<dbReference type="Gene3D" id="2.40.100.10">
    <property type="entry name" value="Cyclophilin-like"/>
    <property type="match status" value="1"/>
</dbReference>
<evidence type="ECO:0000259" key="4">
    <source>
        <dbReference type="PROSITE" id="PS50072"/>
    </source>
</evidence>
<dbReference type="PANTHER" id="PTHR45625">
    <property type="entry name" value="PEPTIDYL-PROLYL CIS-TRANS ISOMERASE-RELATED"/>
    <property type="match status" value="1"/>
</dbReference>
<dbReference type="InterPro" id="IPR002130">
    <property type="entry name" value="Cyclophilin-type_PPIase_dom"/>
</dbReference>
<reference evidence="5" key="1">
    <citation type="submission" date="2021-01" db="EMBL/GenBank/DDBJ databases">
        <title>Marivirga sp. nov., isolated from intertidal surface sediments.</title>
        <authorList>
            <person name="Zhang M."/>
        </authorList>
    </citation>
    <scope>NUCLEOTIDE SEQUENCE</scope>
    <source>
        <strain evidence="5">SM1354</strain>
    </source>
</reference>
<gene>
    <name evidence="5" type="ORF">JKP34_05225</name>
</gene>
<comment type="catalytic activity">
    <reaction evidence="3">
        <text>[protein]-peptidylproline (omega=180) = [protein]-peptidylproline (omega=0)</text>
        <dbReference type="Rhea" id="RHEA:16237"/>
        <dbReference type="Rhea" id="RHEA-COMP:10747"/>
        <dbReference type="Rhea" id="RHEA-COMP:10748"/>
        <dbReference type="ChEBI" id="CHEBI:83833"/>
        <dbReference type="ChEBI" id="CHEBI:83834"/>
        <dbReference type="EC" id="5.2.1.8"/>
    </reaction>
</comment>
<dbReference type="PROSITE" id="PS51257">
    <property type="entry name" value="PROKAR_LIPOPROTEIN"/>
    <property type="match status" value="1"/>
</dbReference>
<evidence type="ECO:0000256" key="2">
    <source>
        <dbReference type="ARBA" id="ARBA00023235"/>
    </source>
</evidence>
<evidence type="ECO:0000313" key="6">
    <source>
        <dbReference type="Proteomes" id="UP000642920"/>
    </source>
</evidence>
<comment type="caution">
    <text evidence="5">The sequence shown here is derived from an EMBL/GenBank/DDBJ whole genome shotgun (WGS) entry which is preliminary data.</text>
</comment>
<keyword evidence="6" id="KW-1185">Reference proteome</keyword>
<proteinExistence type="inferred from homology"/>
<evidence type="ECO:0000313" key="5">
    <source>
        <dbReference type="EMBL" id="MBL0764642.1"/>
    </source>
</evidence>
<organism evidence="5 6">
    <name type="scientific">Marivirga atlantica</name>
    <dbReference type="NCBI Taxonomy" id="1548457"/>
    <lineage>
        <taxon>Bacteria</taxon>
        <taxon>Pseudomonadati</taxon>
        <taxon>Bacteroidota</taxon>
        <taxon>Cytophagia</taxon>
        <taxon>Cytophagales</taxon>
        <taxon>Marivirgaceae</taxon>
        <taxon>Marivirga</taxon>
    </lineage>
</organism>
<dbReference type="PROSITE" id="PS50072">
    <property type="entry name" value="CSA_PPIASE_2"/>
    <property type="match status" value="1"/>
</dbReference>
<comment type="function">
    <text evidence="3">PPIases accelerate the folding of proteins. It catalyzes the cis-trans isomerization of proline imidic peptide bonds in oligopeptides.</text>
</comment>
<dbReference type="EMBL" id="JAERQG010000001">
    <property type="protein sequence ID" value="MBL0764642.1"/>
    <property type="molecule type" value="Genomic_DNA"/>
</dbReference>
<dbReference type="PRINTS" id="PR00153">
    <property type="entry name" value="CSAPPISMRASE"/>
</dbReference>
<dbReference type="EC" id="5.2.1.8" evidence="3"/>
<sequence>MKRITLLLITIILISCSTKKKEVKTYKLGQIITPKGEMIFTMSDKATNHKAAFIRLAKANYWDTLTFNRVIENFVIQGGCPDTPEGFNDPEYLIAPEFNDSLKHVYGAVGIGRDMNSDKNSAICQFYIVHNKKGLPRLDGDYMIFGQVVKGLDVLDALGKVETDSLDAPLASLSMDVNILELTEKEINEREIKIN</sequence>
<dbReference type="PANTHER" id="PTHR45625:SF4">
    <property type="entry name" value="PEPTIDYLPROLYL ISOMERASE DOMAIN AND WD REPEAT-CONTAINING PROTEIN 1"/>
    <property type="match status" value="1"/>
</dbReference>
<keyword evidence="1 3" id="KW-0697">Rotamase</keyword>
<dbReference type="InterPro" id="IPR029000">
    <property type="entry name" value="Cyclophilin-like_dom_sf"/>
</dbReference>
<dbReference type="Pfam" id="PF00160">
    <property type="entry name" value="Pro_isomerase"/>
    <property type="match status" value="1"/>
</dbReference>
<protein>
    <recommendedName>
        <fullName evidence="3">Peptidyl-prolyl cis-trans isomerase</fullName>
        <shortName evidence="3">PPIase</shortName>
        <ecNumber evidence="3">5.2.1.8</ecNumber>
    </recommendedName>
</protein>
<dbReference type="GO" id="GO:0003755">
    <property type="term" value="F:peptidyl-prolyl cis-trans isomerase activity"/>
    <property type="evidence" value="ECO:0007669"/>
    <property type="project" value="UniProtKB-UniRule"/>
</dbReference>
<feature type="domain" description="PPIase cyclophilin-type" evidence="4">
    <location>
        <begin position="33"/>
        <end position="175"/>
    </location>
</feature>
<name>A0A937DDW4_9BACT</name>
<dbReference type="InterPro" id="IPR044666">
    <property type="entry name" value="Cyclophilin_A-like"/>
</dbReference>
<dbReference type="SUPFAM" id="SSF50891">
    <property type="entry name" value="Cyclophilin-like"/>
    <property type="match status" value="1"/>
</dbReference>
<keyword evidence="2 3" id="KW-0413">Isomerase</keyword>
<accession>A0A937DDW4</accession>
<comment type="similarity">
    <text evidence="3">Belongs to the cyclophilin-type PPIase family.</text>
</comment>
<dbReference type="Proteomes" id="UP000642920">
    <property type="component" value="Unassembled WGS sequence"/>
</dbReference>
<evidence type="ECO:0000256" key="3">
    <source>
        <dbReference type="RuleBase" id="RU363019"/>
    </source>
</evidence>
<dbReference type="RefSeq" id="WP_201918404.1">
    <property type="nucleotide sequence ID" value="NZ_JAERQG010000001.1"/>
</dbReference>